<sequence>MPSRLGPRPGSAVVQQMPRQVKKVSVPTVPDISTEKYGTCQTNVIEAVAAGDLYDLERSIKLQQRNCLMESGKYDKSLLISVLIDKQHTAVC</sequence>
<reference evidence="2" key="1">
    <citation type="submission" date="2017-02" db="UniProtKB">
        <authorList>
            <consortium name="WormBaseParasite"/>
        </authorList>
    </citation>
    <scope>IDENTIFICATION</scope>
</reference>
<proteinExistence type="predicted"/>
<dbReference type="Proteomes" id="UP000050640">
    <property type="component" value="Unplaced"/>
</dbReference>
<name>A0A0R3RIB3_9BILA</name>
<evidence type="ECO:0000313" key="2">
    <source>
        <dbReference type="WBParaSite" id="EEL_0000122101-mRNA-1"/>
    </source>
</evidence>
<accession>A0A0R3RIB3</accession>
<keyword evidence="1" id="KW-1185">Reference proteome</keyword>
<dbReference type="AlphaFoldDB" id="A0A0R3RIB3"/>
<dbReference type="WBParaSite" id="EEL_0000122101-mRNA-1">
    <property type="protein sequence ID" value="EEL_0000122101-mRNA-1"/>
    <property type="gene ID" value="EEL_0000122101"/>
</dbReference>
<evidence type="ECO:0000313" key="1">
    <source>
        <dbReference type="Proteomes" id="UP000050640"/>
    </source>
</evidence>
<protein>
    <submittedName>
        <fullName evidence="2">Uncharacterized protein</fullName>
    </submittedName>
</protein>
<organism evidence="1 2">
    <name type="scientific">Elaeophora elaphi</name>
    <dbReference type="NCBI Taxonomy" id="1147741"/>
    <lineage>
        <taxon>Eukaryota</taxon>
        <taxon>Metazoa</taxon>
        <taxon>Ecdysozoa</taxon>
        <taxon>Nematoda</taxon>
        <taxon>Chromadorea</taxon>
        <taxon>Rhabditida</taxon>
        <taxon>Spirurina</taxon>
        <taxon>Spiruromorpha</taxon>
        <taxon>Filarioidea</taxon>
        <taxon>Onchocercidae</taxon>
        <taxon>Elaeophora</taxon>
    </lineage>
</organism>